<evidence type="ECO:0000313" key="7">
    <source>
        <dbReference type="Proteomes" id="UP001467690"/>
    </source>
</evidence>
<gene>
    <name evidence="4 6" type="primary">hscB</name>
    <name evidence="6" type="ORF">ABS311_18945</name>
</gene>
<sequence length="172" mass="20000">MKFFEIFNLKPDFDIDVSLLSQKYRDLQRAFHPDQYASGSESEKLLALKKATEINDAYTTLKSPVSRAEYILKENGLDISHETTTIKDPSFLMQQMEYREHLEEISDMTEPYDAIIEFEDTLSAEQVELQEKISRDLRNAHHQEAASALRKLKFIVKLQAELERLEDQSGQL</sequence>
<reference evidence="6 7" key="1">
    <citation type="submission" date="2024-06" db="EMBL/GenBank/DDBJ databases">
        <authorList>
            <person name="Chen R.Y."/>
        </authorList>
    </citation>
    <scope>NUCLEOTIDE SEQUENCE [LARGE SCALE GENOMIC DNA]</scope>
    <source>
        <strain evidence="6 7">D2</strain>
    </source>
</reference>
<dbReference type="NCBIfam" id="NF003449">
    <property type="entry name" value="PRK05014.1"/>
    <property type="match status" value="1"/>
</dbReference>
<name>A0ABV1RLY6_9ALTE</name>
<comment type="similarity">
    <text evidence="1 4">Belongs to the HscB family.</text>
</comment>
<evidence type="ECO:0000256" key="1">
    <source>
        <dbReference type="ARBA" id="ARBA00010476"/>
    </source>
</evidence>
<dbReference type="CDD" id="cd06257">
    <property type="entry name" value="DnaJ"/>
    <property type="match status" value="1"/>
</dbReference>
<dbReference type="InterPro" id="IPR009073">
    <property type="entry name" value="HscB_oligo_C"/>
</dbReference>
<comment type="function">
    <text evidence="3 4">Co-chaperone involved in the maturation of iron-sulfur cluster-containing proteins. Seems to help targeting proteins to be folded toward HscA.</text>
</comment>
<keyword evidence="7" id="KW-1185">Reference proteome</keyword>
<accession>A0ABV1RLY6</accession>
<protein>
    <recommendedName>
        <fullName evidence="4">Co-chaperone protein HscB homolog</fullName>
    </recommendedName>
</protein>
<dbReference type="EMBL" id="JBELOE010000280">
    <property type="protein sequence ID" value="MER2493956.1"/>
    <property type="molecule type" value="Genomic_DNA"/>
</dbReference>
<comment type="caution">
    <text evidence="6">The sequence shown here is derived from an EMBL/GenBank/DDBJ whole genome shotgun (WGS) entry which is preliminary data.</text>
</comment>
<comment type="subunit">
    <text evidence="4">Interacts with HscA and stimulates its ATPase activity.</text>
</comment>
<dbReference type="SUPFAM" id="SSF46565">
    <property type="entry name" value="Chaperone J-domain"/>
    <property type="match status" value="1"/>
</dbReference>
<evidence type="ECO:0000256" key="2">
    <source>
        <dbReference type="ARBA" id="ARBA00023186"/>
    </source>
</evidence>
<evidence type="ECO:0000313" key="6">
    <source>
        <dbReference type="EMBL" id="MER2493956.1"/>
    </source>
</evidence>
<dbReference type="Proteomes" id="UP001467690">
    <property type="component" value="Unassembled WGS sequence"/>
</dbReference>
<evidence type="ECO:0000259" key="5">
    <source>
        <dbReference type="PROSITE" id="PS50076"/>
    </source>
</evidence>
<dbReference type="HAMAP" id="MF_00682">
    <property type="entry name" value="HscB"/>
    <property type="match status" value="1"/>
</dbReference>
<proteinExistence type="inferred from homology"/>
<dbReference type="InterPro" id="IPR004640">
    <property type="entry name" value="HscB"/>
</dbReference>
<feature type="domain" description="J" evidence="5">
    <location>
        <begin position="2"/>
        <end position="74"/>
    </location>
</feature>
<keyword evidence="2 4" id="KW-0143">Chaperone</keyword>
<dbReference type="Pfam" id="PF07743">
    <property type="entry name" value="HSCB_C"/>
    <property type="match status" value="1"/>
</dbReference>
<dbReference type="NCBIfam" id="TIGR00714">
    <property type="entry name" value="hscB"/>
    <property type="match status" value="1"/>
</dbReference>
<dbReference type="SMART" id="SM00271">
    <property type="entry name" value="DnaJ"/>
    <property type="match status" value="1"/>
</dbReference>
<organism evidence="6 7">
    <name type="scientific">Catenovulum sediminis</name>
    <dbReference type="NCBI Taxonomy" id="1740262"/>
    <lineage>
        <taxon>Bacteria</taxon>
        <taxon>Pseudomonadati</taxon>
        <taxon>Pseudomonadota</taxon>
        <taxon>Gammaproteobacteria</taxon>
        <taxon>Alteromonadales</taxon>
        <taxon>Alteromonadaceae</taxon>
        <taxon>Catenovulum</taxon>
    </lineage>
</organism>
<dbReference type="Gene3D" id="1.10.287.110">
    <property type="entry name" value="DnaJ domain"/>
    <property type="match status" value="1"/>
</dbReference>
<dbReference type="SUPFAM" id="SSF47144">
    <property type="entry name" value="HSC20 (HSCB), C-terminal oligomerisation domain"/>
    <property type="match status" value="1"/>
</dbReference>
<dbReference type="InterPro" id="IPR036386">
    <property type="entry name" value="HscB_C_sf"/>
</dbReference>
<dbReference type="PANTHER" id="PTHR14021:SF15">
    <property type="entry name" value="IRON-SULFUR CLUSTER CO-CHAPERONE PROTEIN HSCB"/>
    <property type="match status" value="1"/>
</dbReference>
<dbReference type="Pfam" id="PF00226">
    <property type="entry name" value="DnaJ"/>
    <property type="match status" value="1"/>
</dbReference>
<dbReference type="InterPro" id="IPR001623">
    <property type="entry name" value="DnaJ_domain"/>
</dbReference>
<evidence type="ECO:0000256" key="4">
    <source>
        <dbReference type="HAMAP-Rule" id="MF_00682"/>
    </source>
</evidence>
<dbReference type="Gene3D" id="1.20.1280.20">
    <property type="entry name" value="HscB, C-terminal domain"/>
    <property type="match status" value="1"/>
</dbReference>
<dbReference type="RefSeq" id="WP_143872392.1">
    <property type="nucleotide sequence ID" value="NZ_CP041660.1"/>
</dbReference>
<dbReference type="InterPro" id="IPR036869">
    <property type="entry name" value="J_dom_sf"/>
</dbReference>
<dbReference type="PANTHER" id="PTHR14021">
    <property type="entry name" value="IRON-SULFUR CLUSTER CO-CHAPERONE PROTEIN HSCB"/>
    <property type="match status" value="1"/>
</dbReference>
<dbReference type="PROSITE" id="PS50076">
    <property type="entry name" value="DNAJ_2"/>
    <property type="match status" value="1"/>
</dbReference>
<evidence type="ECO:0000256" key="3">
    <source>
        <dbReference type="ARBA" id="ARBA00025596"/>
    </source>
</evidence>